<organism evidence="6 7">
    <name type="scientific">Penicillium frequentans</name>
    <dbReference type="NCBI Taxonomy" id="3151616"/>
    <lineage>
        <taxon>Eukaryota</taxon>
        <taxon>Fungi</taxon>
        <taxon>Dikarya</taxon>
        <taxon>Ascomycota</taxon>
        <taxon>Pezizomycotina</taxon>
        <taxon>Eurotiomycetes</taxon>
        <taxon>Eurotiomycetidae</taxon>
        <taxon>Eurotiales</taxon>
        <taxon>Aspergillaceae</taxon>
        <taxon>Penicillium</taxon>
    </lineage>
</organism>
<dbReference type="InterPro" id="IPR012951">
    <property type="entry name" value="BBE"/>
</dbReference>
<dbReference type="PANTHER" id="PTHR42973:SF52">
    <property type="entry name" value="FAD BINDING DOMAIN PROTEIN (AFU_ORTHOLOGUE AFUA_2G00730)"/>
    <property type="match status" value="1"/>
</dbReference>
<feature type="domain" description="FAD-binding PCMH-type" evidence="5">
    <location>
        <begin position="42"/>
        <end position="213"/>
    </location>
</feature>
<keyword evidence="4" id="KW-0560">Oxidoreductase</keyword>
<dbReference type="InterPro" id="IPR006094">
    <property type="entry name" value="Oxid_FAD_bind_N"/>
</dbReference>
<evidence type="ECO:0000313" key="7">
    <source>
        <dbReference type="Proteomes" id="UP001220324"/>
    </source>
</evidence>
<dbReference type="PROSITE" id="PS51387">
    <property type="entry name" value="FAD_PCMH"/>
    <property type="match status" value="1"/>
</dbReference>
<dbReference type="GO" id="GO:0071949">
    <property type="term" value="F:FAD binding"/>
    <property type="evidence" value="ECO:0007669"/>
    <property type="project" value="InterPro"/>
</dbReference>
<name>A0AAD6GDD8_9EURO</name>
<dbReference type="InterPro" id="IPR050416">
    <property type="entry name" value="FAD-linked_Oxidoreductase"/>
</dbReference>
<dbReference type="PANTHER" id="PTHR42973">
    <property type="entry name" value="BINDING OXIDOREDUCTASE, PUTATIVE (AFU_ORTHOLOGUE AFUA_1G17690)-RELATED"/>
    <property type="match status" value="1"/>
</dbReference>
<dbReference type="Pfam" id="PF01565">
    <property type="entry name" value="FAD_binding_4"/>
    <property type="match status" value="1"/>
</dbReference>
<protein>
    <recommendedName>
        <fullName evidence="5">FAD-binding PCMH-type domain-containing protein</fullName>
    </recommendedName>
</protein>
<dbReference type="InterPro" id="IPR016167">
    <property type="entry name" value="FAD-bd_PCMH_sub1"/>
</dbReference>
<comment type="caution">
    <text evidence="6">The sequence shown here is derived from an EMBL/GenBank/DDBJ whole genome shotgun (WGS) entry which is preliminary data.</text>
</comment>
<evidence type="ECO:0000313" key="6">
    <source>
        <dbReference type="EMBL" id="KAJ5537835.1"/>
    </source>
</evidence>
<keyword evidence="7" id="KW-1185">Reference proteome</keyword>
<keyword evidence="3" id="KW-0274">FAD</keyword>
<dbReference type="InterPro" id="IPR036318">
    <property type="entry name" value="FAD-bd_PCMH-like_sf"/>
</dbReference>
<dbReference type="Pfam" id="PF08031">
    <property type="entry name" value="BBE"/>
    <property type="match status" value="1"/>
</dbReference>
<accession>A0AAD6GDD8</accession>
<dbReference type="SUPFAM" id="SSF56176">
    <property type="entry name" value="FAD-binding/transporter-associated domain-like"/>
    <property type="match status" value="1"/>
</dbReference>
<comment type="similarity">
    <text evidence="1">Belongs to the oxygen-dependent FAD-linked oxidoreductase family.</text>
</comment>
<keyword evidence="2" id="KW-0285">Flavoprotein</keyword>
<dbReference type="Gene3D" id="3.30.43.10">
    <property type="entry name" value="Uridine Diphospho-n-acetylenolpyruvylglucosamine Reductase, domain 2"/>
    <property type="match status" value="1"/>
</dbReference>
<evidence type="ECO:0000256" key="2">
    <source>
        <dbReference type="ARBA" id="ARBA00022630"/>
    </source>
</evidence>
<dbReference type="Gene3D" id="3.30.465.10">
    <property type="match status" value="1"/>
</dbReference>
<evidence type="ECO:0000259" key="5">
    <source>
        <dbReference type="PROSITE" id="PS51387"/>
    </source>
</evidence>
<dbReference type="Proteomes" id="UP001220324">
    <property type="component" value="Unassembled WGS sequence"/>
</dbReference>
<dbReference type="GO" id="GO:0016491">
    <property type="term" value="F:oxidoreductase activity"/>
    <property type="evidence" value="ECO:0007669"/>
    <property type="project" value="UniProtKB-KW"/>
</dbReference>
<gene>
    <name evidence="6" type="ORF">N7494_007314</name>
</gene>
<proteinExistence type="inferred from homology"/>
<dbReference type="InterPro" id="IPR016166">
    <property type="entry name" value="FAD-bd_PCMH"/>
</dbReference>
<evidence type="ECO:0000256" key="3">
    <source>
        <dbReference type="ARBA" id="ARBA00022827"/>
    </source>
</evidence>
<sequence>MVASKITDEQIQVLKSQLQDHATVLTPSSEEYEVSLKLWSEIGFQRSGVSVRPTDAQGIARTVKFAQDHQIDLAIKGGGHSTDTSASSDGGILIDLSRMKQIWVDPVTKTVTAQAGALWADVDQATAQYNLAVVGGTVSHTGIGGLSLRGGYGYLTPQYGLTIDNLLAAKVVTADGSVIEASAEESPDLFWALRGAGSTVGVVIEFVFQAHPQPNLVWNGTRTYSSDLVPEVIQALNAALVHSQGRAAAQCFLSLSPDTGDPIVTTVLFFNGSEKEGKRHFAELLALDCIADNVKMRAYPEVNTTLDAMVPPGGQKMLIGLQLASPVQPKFASEIMEEIKHRLNAEADMAGSSLEIDYFDPSQICRHAITESSFPARNRLLKGALMLQWTDPSRNDSNVSWGKRIRTMFEDELRREGHEPDKLVSNFVGYTRGDKVTPADMFGVNADRLLEIKAKYDESNIFNKLNPLTGIGP</sequence>
<evidence type="ECO:0000256" key="4">
    <source>
        <dbReference type="ARBA" id="ARBA00023002"/>
    </source>
</evidence>
<reference evidence="6 7" key="1">
    <citation type="journal article" date="2023" name="IMA Fungus">
        <title>Comparative genomic study of the Penicillium genus elucidates a diverse pangenome and 15 lateral gene transfer events.</title>
        <authorList>
            <person name="Petersen C."/>
            <person name="Sorensen T."/>
            <person name="Nielsen M.R."/>
            <person name="Sondergaard T.E."/>
            <person name="Sorensen J.L."/>
            <person name="Fitzpatrick D.A."/>
            <person name="Frisvad J.C."/>
            <person name="Nielsen K.L."/>
        </authorList>
    </citation>
    <scope>NUCLEOTIDE SEQUENCE [LARGE SCALE GENOMIC DNA]</scope>
    <source>
        <strain evidence="6 7">IBT 35679</strain>
    </source>
</reference>
<dbReference type="InterPro" id="IPR016169">
    <property type="entry name" value="FAD-bd_PCMH_sub2"/>
</dbReference>
<evidence type="ECO:0000256" key="1">
    <source>
        <dbReference type="ARBA" id="ARBA00005466"/>
    </source>
</evidence>
<dbReference type="EMBL" id="JAQIZZ010000006">
    <property type="protein sequence ID" value="KAJ5537835.1"/>
    <property type="molecule type" value="Genomic_DNA"/>
</dbReference>
<dbReference type="AlphaFoldDB" id="A0AAD6GDD8"/>
<dbReference type="Gene3D" id="3.40.462.20">
    <property type="match status" value="1"/>
</dbReference>